<evidence type="ECO:0000259" key="1">
    <source>
        <dbReference type="Pfam" id="PF05050"/>
    </source>
</evidence>
<organism evidence="2 3">
    <name type="scientific">Streptomyces stramineus</name>
    <dbReference type="NCBI Taxonomy" id="173861"/>
    <lineage>
        <taxon>Bacteria</taxon>
        <taxon>Bacillati</taxon>
        <taxon>Actinomycetota</taxon>
        <taxon>Actinomycetes</taxon>
        <taxon>Kitasatosporales</taxon>
        <taxon>Streptomycetaceae</taxon>
        <taxon>Streptomyces</taxon>
    </lineage>
</organism>
<dbReference type="PANTHER" id="PTHR34203">
    <property type="entry name" value="METHYLTRANSFERASE, FKBM FAMILY PROTEIN"/>
    <property type="match status" value="1"/>
</dbReference>
<sequence>MEAMQLPNGLTVSQVNVDETEFLYHEIFTERCYLRNEITLAPGDTVLDVGANIGLTTLFLHTEFPGLTFYCFEPAPVPYAALSDNIAAHKINATAVRCALSDHSGVGDLTYYPHCTAMSGFHPDLAEEAALGRSVLLNSGFANEVVDAIEATRNEAETLRTVQCSVRTLSEVITEQRITSVDLLKVDVQKSELEVLGGLAEADWPKIRQCIAEVHDVNGGLRSFTSLLAEHGFSVTVQQDALFDGTEIYMVFAWRNAA</sequence>
<dbReference type="SUPFAM" id="SSF53335">
    <property type="entry name" value="S-adenosyl-L-methionine-dependent methyltransferases"/>
    <property type="match status" value="1"/>
</dbReference>
<evidence type="ECO:0000313" key="3">
    <source>
        <dbReference type="Proteomes" id="UP001499895"/>
    </source>
</evidence>
<feature type="domain" description="Methyltransferase FkbM" evidence="1">
    <location>
        <begin position="48"/>
        <end position="233"/>
    </location>
</feature>
<name>A0ABP3KPX9_9ACTN</name>
<reference evidence="3" key="1">
    <citation type="journal article" date="2019" name="Int. J. Syst. Evol. Microbiol.">
        <title>The Global Catalogue of Microorganisms (GCM) 10K type strain sequencing project: providing services to taxonomists for standard genome sequencing and annotation.</title>
        <authorList>
            <consortium name="The Broad Institute Genomics Platform"/>
            <consortium name="The Broad Institute Genome Sequencing Center for Infectious Disease"/>
            <person name="Wu L."/>
            <person name="Ma J."/>
        </authorList>
    </citation>
    <scope>NUCLEOTIDE SEQUENCE [LARGE SCALE GENOMIC DNA]</scope>
    <source>
        <strain evidence="3">JCM 10649</strain>
    </source>
</reference>
<dbReference type="NCBIfam" id="TIGR01444">
    <property type="entry name" value="fkbM_fam"/>
    <property type="match status" value="1"/>
</dbReference>
<dbReference type="PANTHER" id="PTHR34203:SF13">
    <property type="entry name" value="EXPRESSED PROTEIN"/>
    <property type="match status" value="1"/>
</dbReference>
<dbReference type="Gene3D" id="3.40.50.150">
    <property type="entry name" value="Vaccinia Virus protein VP39"/>
    <property type="match status" value="1"/>
</dbReference>
<dbReference type="InterPro" id="IPR006342">
    <property type="entry name" value="FkbM_mtfrase"/>
</dbReference>
<proteinExistence type="predicted"/>
<evidence type="ECO:0000313" key="2">
    <source>
        <dbReference type="EMBL" id="GAA0484636.1"/>
    </source>
</evidence>
<dbReference type="InterPro" id="IPR052514">
    <property type="entry name" value="SAM-dependent_MTase"/>
</dbReference>
<gene>
    <name evidence="2" type="ORF">GCM10009544_52880</name>
</gene>
<comment type="caution">
    <text evidence="2">The sequence shown here is derived from an EMBL/GenBank/DDBJ whole genome shotgun (WGS) entry which is preliminary data.</text>
</comment>
<keyword evidence="3" id="KW-1185">Reference proteome</keyword>
<accession>A0ABP3KPX9</accession>
<dbReference type="InterPro" id="IPR029063">
    <property type="entry name" value="SAM-dependent_MTases_sf"/>
</dbReference>
<dbReference type="EMBL" id="BAAAHB010000084">
    <property type="protein sequence ID" value="GAA0484636.1"/>
    <property type="molecule type" value="Genomic_DNA"/>
</dbReference>
<dbReference type="RefSeq" id="WP_344095335.1">
    <property type="nucleotide sequence ID" value="NZ_BAAAHB010000084.1"/>
</dbReference>
<dbReference type="Pfam" id="PF05050">
    <property type="entry name" value="Methyltransf_21"/>
    <property type="match status" value="1"/>
</dbReference>
<protein>
    <recommendedName>
        <fullName evidence="1">Methyltransferase FkbM domain-containing protein</fullName>
    </recommendedName>
</protein>
<dbReference type="Proteomes" id="UP001499895">
    <property type="component" value="Unassembled WGS sequence"/>
</dbReference>